<evidence type="ECO:0000256" key="6">
    <source>
        <dbReference type="SAM" id="Coils"/>
    </source>
</evidence>
<dbReference type="InterPro" id="IPR016197">
    <property type="entry name" value="Chromo-like_dom_sf"/>
</dbReference>
<dbReference type="Pfam" id="PF05712">
    <property type="entry name" value="MRG"/>
    <property type="match status" value="1"/>
</dbReference>
<evidence type="ECO:0000256" key="3">
    <source>
        <dbReference type="ARBA" id="ARBA00023015"/>
    </source>
</evidence>
<dbReference type="GO" id="GO:0000123">
    <property type="term" value="C:histone acetyltransferase complex"/>
    <property type="evidence" value="ECO:0007669"/>
    <property type="project" value="TreeGrafter"/>
</dbReference>
<keyword evidence="2" id="KW-0156">Chromatin regulator</keyword>
<feature type="coiled-coil region" evidence="6">
    <location>
        <begin position="281"/>
        <end position="308"/>
    </location>
</feature>
<evidence type="ECO:0000256" key="5">
    <source>
        <dbReference type="ARBA" id="ARBA00023242"/>
    </source>
</evidence>
<feature type="domain" description="MRG" evidence="8">
    <location>
        <begin position="190"/>
        <end position="434"/>
    </location>
</feature>
<dbReference type="EMBL" id="SNRW01006834">
    <property type="protein sequence ID" value="KAA6382338.1"/>
    <property type="molecule type" value="Genomic_DNA"/>
</dbReference>
<dbReference type="AlphaFoldDB" id="A0A5J4VIC0"/>
<dbReference type="GO" id="GO:0006355">
    <property type="term" value="P:regulation of DNA-templated transcription"/>
    <property type="evidence" value="ECO:0007669"/>
    <property type="project" value="InterPro"/>
</dbReference>
<sequence length="514" mass="57705">MEYHAGERVWALSKEVYYKAQVVDIATVQGGRKYKVKYQGFSARYNEFLPGQSLMKINKSNNDIARESVRIAKEKAGKFTAKSVGSSGKAKKSIQGGYGEDDDDGNDRNRKKNNEESESEESSSDESISDTSEEESETVDQLKEKEMDVDGVQLSRLKDNRNGKKKDKKKQRKSGEEGDNDDDYSGEDTQDSDILESANELIPLPRIPSVTKILQSYVLYKTNDKKKVTSLNQKVVSDIELQTGNSSSSAVQPLVDGIREYFNTLLGPLLLCTSERQQYFCATRTLQVKAAEREIKKEEEKKKKKYDNSVAGVVNQLQMPFSSTSSSLIGLINGNEGRERDGRIIKQMDDEDDENQISLEAFRQLASPIPIPDSTTQISDIYGGEHLLRLILRLPDILADSPQIQANAGYRHALQSRIADIVKFMDQFRKYIFNSALSNIDLLSPLYDDYIRRTEDNKNNRISISGLQNKEKEDDEDGDEEQGRRMIKDIDLQHSSSLQPSSGDGIHGSGDDGS</sequence>
<dbReference type="InterPro" id="IPR038217">
    <property type="entry name" value="MRG_C_sf"/>
</dbReference>
<dbReference type="PANTHER" id="PTHR10880">
    <property type="entry name" value="MORTALITY FACTOR 4-LIKE PROTEIN"/>
    <property type="match status" value="1"/>
</dbReference>
<evidence type="ECO:0000256" key="2">
    <source>
        <dbReference type="ARBA" id="ARBA00022853"/>
    </source>
</evidence>
<comment type="caution">
    <text evidence="9">The sequence shown here is derived from an EMBL/GenBank/DDBJ whole genome shotgun (WGS) entry which is preliminary data.</text>
</comment>
<dbReference type="InterPro" id="IPR026541">
    <property type="entry name" value="MRG_dom"/>
</dbReference>
<evidence type="ECO:0000256" key="4">
    <source>
        <dbReference type="ARBA" id="ARBA00023163"/>
    </source>
</evidence>
<feature type="compositionally biased region" description="Acidic residues" evidence="7">
    <location>
        <begin position="177"/>
        <end position="190"/>
    </location>
</feature>
<dbReference type="Gene3D" id="1.10.274.30">
    <property type="entry name" value="MRG domain"/>
    <property type="match status" value="1"/>
</dbReference>
<comment type="subcellular location">
    <subcellularLocation>
        <location evidence="1">Nucleus</location>
    </subcellularLocation>
</comment>
<evidence type="ECO:0000313" key="10">
    <source>
        <dbReference type="Proteomes" id="UP000324800"/>
    </source>
</evidence>
<dbReference type="InterPro" id="IPR008676">
    <property type="entry name" value="MRG"/>
</dbReference>
<proteinExistence type="predicted"/>
<dbReference type="PROSITE" id="PS51640">
    <property type="entry name" value="MRG"/>
    <property type="match status" value="1"/>
</dbReference>
<dbReference type="GO" id="GO:0005634">
    <property type="term" value="C:nucleus"/>
    <property type="evidence" value="ECO:0007669"/>
    <property type="project" value="UniProtKB-SubCell"/>
</dbReference>
<dbReference type="PANTHER" id="PTHR10880:SF15">
    <property type="entry name" value="MSL COMPLEX SUBUNIT 3"/>
    <property type="match status" value="1"/>
</dbReference>
<keyword evidence="6" id="KW-0175">Coiled coil</keyword>
<reference evidence="9 10" key="1">
    <citation type="submission" date="2019-03" db="EMBL/GenBank/DDBJ databases">
        <title>Single cell metagenomics reveals metabolic interactions within the superorganism composed of flagellate Streblomastix strix and complex community of Bacteroidetes bacteria on its surface.</title>
        <authorList>
            <person name="Treitli S.C."/>
            <person name="Kolisko M."/>
            <person name="Husnik F."/>
            <person name="Keeling P."/>
            <person name="Hampl V."/>
        </authorList>
    </citation>
    <scope>NUCLEOTIDE SEQUENCE [LARGE SCALE GENOMIC DNA]</scope>
    <source>
        <strain evidence="9">ST1C</strain>
    </source>
</reference>
<feature type="region of interest" description="Disordered" evidence="7">
    <location>
        <begin position="462"/>
        <end position="514"/>
    </location>
</feature>
<protein>
    <recommendedName>
        <fullName evidence="8">MRG domain-containing protein</fullName>
    </recommendedName>
</protein>
<feature type="region of interest" description="Disordered" evidence="7">
    <location>
        <begin position="78"/>
        <end position="190"/>
    </location>
</feature>
<evidence type="ECO:0000313" key="9">
    <source>
        <dbReference type="EMBL" id="KAA6382338.1"/>
    </source>
</evidence>
<organism evidence="9 10">
    <name type="scientific">Streblomastix strix</name>
    <dbReference type="NCBI Taxonomy" id="222440"/>
    <lineage>
        <taxon>Eukaryota</taxon>
        <taxon>Metamonada</taxon>
        <taxon>Preaxostyla</taxon>
        <taxon>Oxymonadida</taxon>
        <taxon>Streblomastigidae</taxon>
        <taxon>Streblomastix</taxon>
    </lineage>
</organism>
<dbReference type="OrthoDB" id="124855at2759"/>
<evidence type="ECO:0000259" key="8">
    <source>
        <dbReference type="Pfam" id="PF05712"/>
    </source>
</evidence>
<evidence type="ECO:0000256" key="1">
    <source>
        <dbReference type="ARBA" id="ARBA00004123"/>
    </source>
</evidence>
<accession>A0A5J4VIC0</accession>
<dbReference type="SUPFAM" id="SSF54160">
    <property type="entry name" value="Chromo domain-like"/>
    <property type="match status" value="1"/>
</dbReference>
<keyword evidence="3" id="KW-0805">Transcription regulation</keyword>
<feature type="compositionally biased region" description="Basic and acidic residues" evidence="7">
    <location>
        <begin position="106"/>
        <end position="115"/>
    </location>
</feature>
<feature type="compositionally biased region" description="Acidic residues" evidence="7">
    <location>
        <begin position="116"/>
        <end position="138"/>
    </location>
</feature>
<feature type="compositionally biased region" description="Basic residues" evidence="7">
    <location>
        <begin position="163"/>
        <end position="172"/>
    </location>
</feature>
<dbReference type="Proteomes" id="UP000324800">
    <property type="component" value="Unassembled WGS sequence"/>
</dbReference>
<dbReference type="Gene3D" id="2.30.30.140">
    <property type="match status" value="1"/>
</dbReference>
<feature type="compositionally biased region" description="Gly residues" evidence="7">
    <location>
        <begin position="505"/>
        <end position="514"/>
    </location>
</feature>
<feature type="compositionally biased region" description="Basic and acidic residues" evidence="7">
    <location>
        <begin position="481"/>
        <end position="492"/>
    </location>
</feature>
<gene>
    <name evidence="9" type="ORF">EZS28_022135</name>
</gene>
<keyword evidence="4" id="KW-0804">Transcription</keyword>
<dbReference type="GO" id="GO:0006325">
    <property type="term" value="P:chromatin organization"/>
    <property type="evidence" value="ECO:0007669"/>
    <property type="project" value="UniProtKB-KW"/>
</dbReference>
<evidence type="ECO:0000256" key="7">
    <source>
        <dbReference type="SAM" id="MobiDB-lite"/>
    </source>
</evidence>
<name>A0A5J4VIC0_9EUKA</name>
<keyword evidence="5" id="KW-0539">Nucleus</keyword>